<name>A0A1H9GQC6_9LACT</name>
<evidence type="ECO:0000256" key="1">
    <source>
        <dbReference type="SAM" id="Phobius"/>
    </source>
</evidence>
<dbReference type="GO" id="GO:0042802">
    <property type="term" value="F:identical protein binding"/>
    <property type="evidence" value="ECO:0007669"/>
    <property type="project" value="TreeGrafter"/>
</dbReference>
<keyword evidence="1" id="KW-0472">Membrane</keyword>
<proteinExistence type="predicted"/>
<dbReference type="EMBL" id="FOEN01000016">
    <property type="protein sequence ID" value="SEQ52243.1"/>
    <property type="molecule type" value="Genomic_DNA"/>
</dbReference>
<evidence type="ECO:0000259" key="2">
    <source>
        <dbReference type="SMART" id="SM00387"/>
    </source>
</evidence>
<dbReference type="SUPFAM" id="SSF55874">
    <property type="entry name" value="ATPase domain of HSP90 chaperone/DNA topoisomerase II/histidine kinase"/>
    <property type="match status" value="1"/>
</dbReference>
<dbReference type="InterPro" id="IPR032834">
    <property type="entry name" value="NatK-like_C"/>
</dbReference>
<feature type="domain" description="Histidine kinase/HSP90-like ATPase" evidence="2">
    <location>
        <begin position="182"/>
        <end position="287"/>
    </location>
</feature>
<reference evidence="3 4" key="1">
    <citation type="submission" date="2016-10" db="EMBL/GenBank/DDBJ databases">
        <authorList>
            <person name="de Groot N.N."/>
        </authorList>
    </citation>
    <scope>NUCLEOTIDE SEQUENCE [LARGE SCALE GENOMIC DNA]</scope>
    <source>
        <strain evidence="3 4">DSM 15695</strain>
    </source>
</reference>
<dbReference type="AlphaFoldDB" id="A0A1H9GQC6"/>
<dbReference type="STRING" id="89093.SAMN04488558_11618"/>
<dbReference type="Pfam" id="PF14501">
    <property type="entry name" value="HATPase_c_5"/>
    <property type="match status" value="1"/>
</dbReference>
<dbReference type="Proteomes" id="UP000198833">
    <property type="component" value="Unassembled WGS sequence"/>
</dbReference>
<dbReference type="PANTHER" id="PTHR40448:SF1">
    <property type="entry name" value="TWO-COMPONENT SENSOR HISTIDINE KINASE"/>
    <property type="match status" value="1"/>
</dbReference>
<keyword evidence="1" id="KW-0812">Transmembrane</keyword>
<organism evidence="3 4">
    <name type="scientific">Ignavigranum ruoffiae</name>
    <dbReference type="NCBI Taxonomy" id="89093"/>
    <lineage>
        <taxon>Bacteria</taxon>
        <taxon>Bacillati</taxon>
        <taxon>Bacillota</taxon>
        <taxon>Bacilli</taxon>
        <taxon>Lactobacillales</taxon>
        <taxon>Aerococcaceae</taxon>
        <taxon>Ignavigranum</taxon>
    </lineage>
</organism>
<dbReference type="SMART" id="SM00387">
    <property type="entry name" value="HATPase_c"/>
    <property type="match status" value="1"/>
</dbReference>
<evidence type="ECO:0000313" key="4">
    <source>
        <dbReference type="Proteomes" id="UP000198833"/>
    </source>
</evidence>
<feature type="transmembrane region" description="Helical" evidence="1">
    <location>
        <begin position="41"/>
        <end position="61"/>
    </location>
</feature>
<dbReference type="PANTHER" id="PTHR40448">
    <property type="entry name" value="TWO-COMPONENT SENSOR HISTIDINE KINASE"/>
    <property type="match status" value="1"/>
</dbReference>
<accession>A0A1H9GQC6</accession>
<keyword evidence="1" id="KW-1133">Transmembrane helix</keyword>
<protein>
    <submittedName>
        <fullName evidence="3">GHKL domain-containing protein</fullName>
    </submittedName>
</protein>
<evidence type="ECO:0000313" key="3">
    <source>
        <dbReference type="EMBL" id="SEQ52243.1"/>
    </source>
</evidence>
<feature type="transmembrane region" description="Helical" evidence="1">
    <location>
        <begin position="7"/>
        <end position="26"/>
    </location>
</feature>
<gene>
    <name evidence="3" type="ORF">SAMN04488558_11618</name>
</gene>
<dbReference type="InterPro" id="IPR003594">
    <property type="entry name" value="HATPase_dom"/>
</dbReference>
<dbReference type="Gene3D" id="3.30.565.10">
    <property type="entry name" value="Histidine kinase-like ATPase, C-terminal domain"/>
    <property type="match status" value="1"/>
</dbReference>
<dbReference type="InterPro" id="IPR036890">
    <property type="entry name" value="HATPase_C_sf"/>
</dbReference>
<sequence>MVRSIKPFATFLVSFTAIVFLISIIFEVELGNTFDLVRTNFIFFIIYSLLTVVILFVYMRVNRQHQKIKEKQIEFQALQNYTQSLEQSYNTLRKFRHDYKNLMISLDALLDEGDFAAIQKFIKQDMQVEANKLLATRNNLDDLSKLNISPLKGLILAKLWQVDPQQIEVKLEINQPVDQLKMEPIDCVKVVGILLDNAIEAVQEVGSGQIRLTCFQLQHSVHLIIDNTYVGEMIPANQLFQPGFSTKGQQRGLGLANVREIIAQYPDISIETQIKGQIFSQHLIIPA</sequence>
<keyword evidence="4" id="KW-1185">Reference proteome</keyword>